<dbReference type="OrthoDB" id="7871107at2"/>
<evidence type="ECO:0000313" key="3">
    <source>
        <dbReference type="Proteomes" id="UP000231655"/>
    </source>
</evidence>
<evidence type="ECO:0000313" key="4">
    <source>
        <dbReference type="Proteomes" id="UP000231702"/>
    </source>
</evidence>
<evidence type="ECO:0008006" key="5">
    <source>
        <dbReference type="Google" id="ProtNLM"/>
    </source>
</evidence>
<proteinExistence type="predicted"/>
<dbReference type="Gene3D" id="4.10.410.40">
    <property type="match status" value="1"/>
</dbReference>
<accession>A0A285J4U7</accession>
<reference evidence="1 4" key="2">
    <citation type="journal article" date="2018" name="Int. J. Syst. Evol. Microbiol.">
        <title>Pseudooceanicola lipolyticus sp. nov., a marine alphaproteobacterium, reclassification of Oceanicola flagellatus as Pseudooceanicola flagellatus comb. nov. and emended description of the genus Pseudooceanicola.</title>
        <authorList>
            <person name="Huang M.-M."/>
            <person name="Guo L.-L."/>
            <person name="Wu Y.-H."/>
            <person name="Lai Q.-L."/>
            <person name="Shao Z.-Z."/>
            <person name="Wang C.-S."/>
            <person name="Wu M."/>
            <person name="Xu X.-W."/>
        </authorList>
    </citation>
    <scope>NUCLEOTIDE SEQUENCE [LARGE SCALE GENOMIC DNA]</scope>
    <source>
        <strain evidence="1 4">Ar-45</strain>
    </source>
</reference>
<reference evidence="2 3" key="1">
    <citation type="submission" date="2017-09" db="EMBL/GenBank/DDBJ databases">
        <authorList>
            <person name="Ehlers B."/>
            <person name="Leendertz F.H."/>
        </authorList>
    </citation>
    <scope>NUCLEOTIDE SEQUENCE [LARGE SCALE GENOMIC DNA]</scope>
    <source>
        <strain evidence="2 3">CGMCC 1.12662</strain>
    </source>
</reference>
<organism evidence="2 3">
    <name type="scientific">Pseudooceanicola antarcticus</name>
    <dbReference type="NCBI Taxonomy" id="1247613"/>
    <lineage>
        <taxon>Bacteria</taxon>
        <taxon>Pseudomonadati</taxon>
        <taxon>Pseudomonadota</taxon>
        <taxon>Alphaproteobacteria</taxon>
        <taxon>Rhodobacterales</taxon>
        <taxon>Paracoccaceae</taxon>
        <taxon>Pseudooceanicola</taxon>
    </lineage>
</organism>
<dbReference type="RefSeq" id="WP_097146702.1">
    <property type="nucleotide sequence ID" value="NZ_OBEA01000006.1"/>
</dbReference>
<dbReference type="Proteomes" id="UP000231655">
    <property type="component" value="Unassembled WGS sequence"/>
</dbReference>
<protein>
    <recommendedName>
        <fullName evidence="5">Phage tail tube protein</fullName>
    </recommendedName>
</protein>
<evidence type="ECO:0000313" key="2">
    <source>
        <dbReference type="EMBL" id="SNY55345.1"/>
    </source>
</evidence>
<gene>
    <name evidence="1" type="ORF">CVM39_15865</name>
    <name evidence="2" type="ORF">SAMN06297129_2983</name>
</gene>
<evidence type="ECO:0000313" key="1">
    <source>
        <dbReference type="EMBL" id="PJE26813.1"/>
    </source>
</evidence>
<sequence>MPGETELFGGSVERSEDGVTFTPVAKVTGVSVPTLTKNTRQRTTLDSPSKIHEYGEGFAEPGDLSISCLYDRAGFVAAKADEARAGGTFYRITLENGDTFDCLMITPVVEVSGLDQLDADATFTISGKTTGETEFTAGA</sequence>
<dbReference type="Proteomes" id="UP000231702">
    <property type="component" value="Unassembled WGS sequence"/>
</dbReference>
<keyword evidence="4" id="KW-1185">Reference proteome</keyword>
<dbReference type="AlphaFoldDB" id="A0A285J4U7"/>
<dbReference type="EMBL" id="PGTD01000018">
    <property type="protein sequence ID" value="PJE26813.1"/>
    <property type="molecule type" value="Genomic_DNA"/>
</dbReference>
<dbReference type="EMBL" id="OBEA01000006">
    <property type="protein sequence ID" value="SNY55345.1"/>
    <property type="molecule type" value="Genomic_DNA"/>
</dbReference>
<name>A0A285J4U7_9RHOB</name>